<accession>A0ABT0GLN8</accession>
<sequence length="360" mass="38976">MKPAPKPKGRWWVWPFGIAVLAVALLSLLRWIIQPERLGRFLLERAEAASGLDLEVSGPPRLGIWPRLHLQLVGLEVRDPAMPRVLLASAEHVALYLPLSSLGGEVEIDAVALHRPVIDLTTLARRSARATDPPGKPWLPAIASLEISDGRLVDEGWSLEAIELQLAHLLDPAADLEIDLAARLLIGEDAAEGIVDDADESEGLPLRLSLLAANPTGGALEWGIRRLEFGGAEEPLLQASEATLALPEWSQARLRLLGRLIGWPASWPALPDPASGQLANLDVELHWAPGDSESALRLWLAGPGRSARIAMQPEEFAAWLEAGDWFAPLPGEAELAIDQIEVEGVRIEGLQLRHGVDGAR</sequence>
<dbReference type="Proteomes" id="UP001431449">
    <property type="component" value="Unassembled WGS sequence"/>
</dbReference>
<gene>
    <name evidence="2" type="ORF">M0G41_16580</name>
</gene>
<keyword evidence="3" id="KW-1185">Reference proteome</keyword>
<reference evidence="2" key="1">
    <citation type="submission" date="2022-04" db="EMBL/GenBank/DDBJ databases">
        <title>Lysobacter sp. CAU 1642 isolated from sea sand.</title>
        <authorList>
            <person name="Kim W."/>
        </authorList>
    </citation>
    <scope>NUCLEOTIDE SEQUENCE</scope>
    <source>
        <strain evidence="2">CAU 1642</strain>
    </source>
</reference>
<evidence type="ECO:0000313" key="3">
    <source>
        <dbReference type="Proteomes" id="UP001431449"/>
    </source>
</evidence>
<organism evidence="2 3">
    <name type="scientific">Pseudomarimonas salicorniae</name>
    <dbReference type="NCBI Taxonomy" id="2933270"/>
    <lineage>
        <taxon>Bacteria</taxon>
        <taxon>Pseudomonadati</taxon>
        <taxon>Pseudomonadota</taxon>
        <taxon>Gammaproteobacteria</taxon>
        <taxon>Lysobacterales</taxon>
        <taxon>Lysobacteraceae</taxon>
        <taxon>Pseudomarimonas</taxon>
    </lineage>
</organism>
<feature type="transmembrane region" description="Helical" evidence="1">
    <location>
        <begin position="12"/>
        <end position="33"/>
    </location>
</feature>
<keyword evidence="1" id="KW-0812">Transmembrane</keyword>
<dbReference type="EMBL" id="JALNMH010000015">
    <property type="protein sequence ID" value="MCK7595277.1"/>
    <property type="molecule type" value="Genomic_DNA"/>
</dbReference>
<keyword evidence="1" id="KW-1133">Transmembrane helix</keyword>
<evidence type="ECO:0000256" key="1">
    <source>
        <dbReference type="SAM" id="Phobius"/>
    </source>
</evidence>
<protein>
    <recommendedName>
        <fullName evidence="4">AsmA family protein</fullName>
    </recommendedName>
</protein>
<name>A0ABT0GLN8_9GAMM</name>
<proteinExistence type="predicted"/>
<evidence type="ECO:0008006" key="4">
    <source>
        <dbReference type="Google" id="ProtNLM"/>
    </source>
</evidence>
<dbReference type="RefSeq" id="WP_248211111.1">
    <property type="nucleotide sequence ID" value="NZ_JALNMH010000015.1"/>
</dbReference>
<comment type="caution">
    <text evidence="2">The sequence shown here is derived from an EMBL/GenBank/DDBJ whole genome shotgun (WGS) entry which is preliminary data.</text>
</comment>
<keyword evidence="1" id="KW-0472">Membrane</keyword>
<evidence type="ECO:0000313" key="2">
    <source>
        <dbReference type="EMBL" id="MCK7595277.1"/>
    </source>
</evidence>